<reference evidence="3" key="1">
    <citation type="journal article" date="2015" name="PLoS ONE">
        <title>Comprehensive Evaluation of Toxoplasma gondii VEG and Neospora caninum LIV Genomes with Tachyzoite Stage Transcriptome and Proteome Defines Novel Transcript Features.</title>
        <authorList>
            <person name="Ramaprasad A."/>
            <person name="Mourier T."/>
            <person name="Naeem R."/>
            <person name="Malas T.B."/>
            <person name="Moussa E."/>
            <person name="Panigrahi A."/>
            <person name="Vermont S.J."/>
            <person name="Otto T.D."/>
            <person name="Wastling J."/>
            <person name="Pain A."/>
        </authorList>
    </citation>
    <scope>NUCLEOTIDE SEQUENCE</scope>
    <source>
        <strain evidence="3">Liverpool</strain>
    </source>
</reference>
<feature type="region of interest" description="Disordered" evidence="1">
    <location>
        <begin position="787"/>
        <end position="812"/>
    </location>
</feature>
<feature type="compositionally biased region" description="Polar residues" evidence="1">
    <location>
        <begin position="95"/>
        <end position="108"/>
    </location>
</feature>
<dbReference type="PANTHER" id="PTHR47219:SF20">
    <property type="entry name" value="TBC1 DOMAIN FAMILY MEMBER 2B"/>
    <property type="match status" value="1"/>
</dbReference>
<feature type="compositionally biased region" description="Basic and acidic residues" evidence="1">
    <location>
        <begin position="253"/>
        <end position="268"/>
    </location>
</feature>
<dbReference type="Gene3D" id="1.10.10.750">
    <property type="entry name" value="Ypt/Rab-GAP domain of gyp1p, domain 1"/>
    <property type="match status" value="1"/>
</dbReference>
<feature type="compositionally biased region" description="Basic and acidic residues" evidence="1">
    <location>
        <begin position="165"/>
        <end position="192"/>
    </location>
</feature>
<dbReference type="InterPro" id="IPR035969">
    <property type="entry name" value="Rab-GAP_TBC_sf"/>
</dbReference>
<dbReference type="Gene3D" id="1.10.8.270">
    <property type="entry name" value="putative rabgap domain of human tbc1 domain family member 14 like domains"/>
    <property type="match status" value="1"/>
</dbReference>
<feature type="compositionally biased region" description="Basic and acidic residues" evidence="1">
    <location>
        <begin position="371"/>
        <end position="383"/>
    </location>
</feature>
<feature type="compositionally biased region" description="Low complexity" evidence="1">
    <location>
        <begin position="269"/>
        <end position="285"/>
    </location>
</feature>
<dbReference type="InterPro" id="IPR000195">
    <property type="entry name" value="Rab-GAP-TBC_dom"/>
</dbReference>
<dbReference type="FunFam" id="1.10.8.270:FF:000026">
    <property type="entry name" value="TBC (Tre-2/Bub2/Cdc16) domain family"/>
    <property type="match status" value="1"/>
</dbReference>
<feature type="compositionally biased region" description="Basic and acidic residues" evidence="1">
    <location>
        <begin position="321"/>
        <end position="363"/>
    </location>
</feature>
<feature type="region of interest" description="Disordered" evidence="1">
    <location>
        <begin position="892"/>
        <end position="956"/>
    </location>
</feature>
<dbReference type="Pfam" id="PF00566">
    <property type="entry name" value="RabGAP-TBC"/>
    <property type="match status" value="1"/>
</dbReference>
<proteinExistence type="predicted"/>
<feature type="region of interest" description="Disordered" evidence="1">
    <location>
        <begin position="1"/>
        <end position="394"/>
    </location>
</feature>
<feature type="compositionally biased region" description="Basic and acidic residues" evidence="1">
    <location>
        <begin position="50"/>
        <end position="61"/>
    </location>
</feature>
<organism evidence="3">
    <name type="scientific">Neospora caninum (strain Liverpool)</name>
    <dbReference type="NCBI Taxonomy" id="572307"/>
    <lineage>
        <taxon>Eukaryota</taxon>
        <taxon>Sar</taxon>
        <taxon>Alveolata</taxon>
        <taxon>Apicomplexa</taxon>
        <taxon>Conoidasida</taxon>
        <taxon>Coccidia</taxon>
        <taxon>Eucoccidiorida</taxon>
        <taxon>Eimeriorina</taxon>
        <taxon>Sarcocystidae</taxon>
        <taxon>Neospora</taxon>
    </lineage>
</organism>
<dbReference type="GO" id="GO:0005096">
    <property type="term" value="F:GTPase activator activity"/>
    <property type="evidence" value="ECO:0007669"/>
    <property type="project" value="TreeGrafter"/>
</dbReference>
<feature type="domain" description="Rab-GAP TBC" evidence="2">
    <location>
        <begin position="503"/>
        <end position="697"/>
    </location>
</feature>
<dbReference type="SMART" id="SM00164">
    <property type="entry name" value="TBC"/>
    <property type="match status" value="1"/>
</dbReference>
<gene>
    <name evidence="3" type="ORF">BN1204_026190</name>
</gene>
<dbReference type="PROSITE" id="PS50086">
    <property type="entry name" value="TBC_RABGAP"/>
    <property type="match status" value="1"/>
</dbReference>
<evidence type="ECO:0000259" key="2">
    <source>
        <dbReference type="PROSITE" id="PS50086"/>
    </source>
</evidence>
<dbReference type="AlphaFoldDB" id="A0A0F7UDU1"/>
<feature type="compositionally biased region" description="Basic and acidic residues" evidence="1">
    <location>
        <begin position="12"/>
        <end position="27"/>
    </location>
</feature>
<sequence>MAFFVGASPGKEAGKDKRRETADEERTSPPNLAPTAPSSSSVQDAPDGSRVPREVSPRERSLVSLPGFSFFPPAFSLPWAQRISPGESGEDITERGQTNAVSTAPLSHSQGGPAPGSPQRAASASQRSRLSSSRAPSCVGAASSLLPQNGRARGREAAAPTATPSDRERQKGEDASRIADRANPRREREAVRPHWPCAGAPYRHQGSLGDCDVPCDLSAEESACLPAKRSSSSTSRRESLVQVAESCVTGETGKTDISRVEESARERGSSGAPSGPSGSTSSSSTAREKRETRERGSDGCATETREAVAGVCGNVALPAGHQEEEVVRREKNEKRTDHGEAASSLTRERETRGEGESSGEKLPEATAQRAEGQKHSKEGDTGKDSALGLFRSNVGEGNPVAHDAHLMSSSASCSPSCSSSCSPSLSPFSFELSAGTVERQPEEEFDRYGFRVNDAERLSLKLREYSLRVQPETRERDDTWAEFVHRDPSVSDLRTLKRLVRRGIPDSLRQEVWARCLGSWTLREQRPAVFEEMAEASVPQDVEEQIELDLFRTFPSNRRFRNDATGIADLRRVLRAFAAYKPKINYCQSMNFLAATLLLFMPPDLAFWSLVQLVDSDVTGKGMKLAGYYTAGMVALRRDLKVLSLLLAKKLPRVTRTLRRTQVGLDCLCAELFLSLYSSSVPIYTTFRIWDSLVLEGQKILFRIALAIFRMHEREIVALTSLEEVMTFWRGMLRHLVSRNELMTVAFTRIGSLSRRELRRLQARALPLVEAENRAYEARRSARLHGSLGSVPRDCSHAAPPTRSEGPLERSPPFERPRFFPFWRRWSLFDRLGADRGSPRVLHLTPVKRRVAGRSLSDGGPSGSGKKRASVAAADVESLRIGKRFFHRARKVEVSSTGNAPSRKKSSETRRPRWTLRRPASAKSERERAGEEEPQALGDATRRVTTARFQRRCTAG</sequence>
<dbReference type="InterPro" id="IPR050302">
    <property type="entry name" value="Rab_GAP_TBC_domain"/>
</dbReference>
<dbReference type="GO" id="GO:0031267">
    <property type="term" value="F:small GTPase binding"/>
    <property type="evidence" value="ECO:0007669"/>
    <property type="project" value="TreeGrafter"/>
</dbReference>
<feature type="region of interest" description="Disordered" evidence="1">
    <location>
        <begin position="853"/>
        <end position="874"/>
    </location>
</feature>
<dbReference type="EMBL" id="LN714482">
    <property type="protein sequence ID" value="CEL66810.1"/>
    <property type="molecule type" value="Genomic_DNA"/>
</dbReference>
<evidence type="ECO:0000256" key="1">
    <source>
        <dbReference type="SAM" id="MobiDB-lite"/>
    </source>
</evidence>
<feature type="compositionally biased region" description="Basic and acidic residues" evidence="1">
    <location>
        <begin position="286"/>
        <end position="297"/>
    </location>
</feature>
<dbReference type="Gene3D" id="1.10.472.80">
    <property type="entry name" value="Ypt/Rab-GAP domain of gyp1p, domain 3"/>
    <property type="match status" value="1"/>
</dbReference>
<protein>
    <submittedName>
        <fullName evidence="3">Ankyrin repeat-containing protein, related</fullName>
    </submittedName>
</protein>
<evidence type="ECO:0000313" key="3">
    <source>
        <dbReference type="EMBL" id="CEL66810.1"/>
    </source>
</evidence>
<accession>A0A0F7UDU1</accession>
<dbReference type="SUPFAM" id="SSF47923">
    <property type="entry name" value="Ypt/Rab-GAP domain of gyp1p"/>
    <property type="match status" value="2"/>
</dbReference>
<name>A0A0F7UDU1_NEOCL</name>
<feature type="compositionally biased region" description="Low complexity" evidence="1">
    <location>
        <begin position="109"/>
        <end position="137"/>
    </location>
</feature>
<dbReference type="PANTHER" id="PTHR47219">
    <property type="entry name" value="RAB GTPASE-ACTIVATING PROTEIN 1-LIKE"/>
    <property type="match status" value="1"/>
</dbReference>